<accession>A0A6B3NKP7</accession>
<proteinExistence type="predicted"/>
<reference evidence="2" key="1">
    <citation type="submission" date="2019-11" db="EMBL/GenBank/DDBJ databases">
        <title>Genomic insights into an expanded diversity of filamentous marine cyanobacteria reveals the extraordinary biosynthetic potential of Moorea and Okeania.</title>
        <authorList>
            <person name="Ferreira Leao T."/>
            <person name="Wang M."/>
            <person name="Moss N."/>
            <person name="Da Silva R."/>
            <person name="Sanders J."/>
            <person name="Nurk S."/>
            <person name="Gurevich A."/>
            <person name="Humphrey G."/>
            <person name="Reher R."/>
            <person name="Zhu Q."/>
            <person name="Belda-Ferre P."/>
            <person name="Glukhov E."/>
            <person name="Rex R."/>
            <person name="Dorrestein P.C."/>
            <person name="Knight R."/>
            <person name="Pevzner P."/>
            <person name="Gerwick W.H."/>
            <person name="Gerwick L."/>
        </authorList>
    </citation>
    <scope>NUCLEOTIDE SEQUENCE</scope>
    <source>
        <strain evidence="2">SIO1C4</strain>
    </source>
</reference>
<gene>
    <name evidence="2" type="ORF">F6J89_33160</name>
</gene>
<protein>
    <submittedName>
        <fullName evidence="2">Uncharacterized protein</fullName>
    </submittedName>
</protein>
<comment type="caution">
    <text evidence="2">The sequence shown here is derived from an EMBL/GenBank/DDBJ whole genome shotgun (WGS) entry which is preliminary data.</text>
</comment>
<feature type="region of interest" description="Disordered" evidence="1">
    <location>
        <begin position="27"/>
        <end position="47"/>
    </location>
</feature>
<dbReference type="AlphaFoldDB" id="A0A6B3NKP7"/>
<evidence type="ECO:0000313" key="2">
    <source>
        <dbReference type="EMBL" id="NER32320.1"/>
    </source>
</evidence>
<sequence length="47" mass="5404">MTVIFFSINSIDLKVILGFFGRYSATRKAEGRRQKAEGRRQKAEGRN</sequence>
<dbReference type="EMBL" id="JAAHFQ010001176">
    <property type="protein sequence ID" value="NER32320.1"/>
    <property type="molecule type" value="Genomic_DNA"/>
</dbReference>
<name>A0A6B3NKP7_9CYAN</name>
<evidence type="ECO:0000256" key="1">
    <source>
        <dbReference type="SAM" id="MobiDB-lite"/>
    </source>
</evidence>
<organism evidence="2">
    <name type="scientific">Symploca sp. SIO1C4</name>
    <dbReference type="NCBI Taxonomy" id="2607765"/>
    <lineage>
        <taxon>Bacteria</taxon>
        <taxon>Bacillati</taxon>
        <taxon>Cyanobacteriota</taxon>
        <taxon>Cyanophyceae</taxon>
        <taxon>Coleofasciculales</taxon>
        <taxon>Coleofasciculaceae</taxon>
        <taxon>Symploca</taxon>
    </lineage>
</organism>